<organism evidence="1 2">
    <name type="scientific">Xenotaenia resolanae</name>
    <dbReference type="NCBI Taxonomy" id="208358"/>
    <lineage>
        <taxon>Eukaryota</taxon>
        <taxon>Metazoa</taxon>
        <taxon>Chordata</taxon>
        <taxon>Craniata</taxon>
        <taxon>Vertebrata</taxon>
        <taxon>Euteleostomi</taxon>
        <taxon>Actinopterygii</taxon>
        <taxon>Neopterygii</taxon>
        <taxon>Teleostei</taxon>
        <taxon>Neoteleostei</taxon>
        <taxon>Acanthomorphata</taxon>
        <taxon>Ovalentaria</taxon>
        <taxon>Atherinomorphae</taxon>
        <taxon>Cyprinodontiformes</taxon>
        <taxon>Goodeidae</taxon>
        <taxon>Xenotaenia</taxon>
    </lineage>
</organism>
<proteinExistence type="predicted"/>
<protein>
    <submittedName>
        <fullName evidence="1">Uncharacterized protein</fullName>
    </submittedName>
</protein>
<name>A0ABV0WTK2_9TELE</name>
<evidence type="ECO:0000313" key="2">
    <source>
        <dbReference type="Proteomes" id="UP001444071"/>
    </source>
</evidence>
<gene>
    <name evidence="1" type="ORF">XENORESO_018291</name>
</gene>
<reference evidence="1 2" key="1">
    <citation type="submission" date="2021-06" db="EMBL/GenBank/DDBJ databases">
        <authorList>
            <person name="Palmer J.M."/>
        </authorList>
    </citation>
    <scope>NUCLEOTIDE SEQUENCE [LARGE SCALE GENOMIC DNA]</scope>
    <source>
        <strain evidence="1 2">XR_2019</strain>
        <tissue evidence="1">Muscle</tissue>
    </source>
</reference>
<comment type="caution">
    <text evidence="1">The sequence shown here is derived from an EMBL/GenBank/DDBJ whole genome shotgun (WGS) entry which is preliminary data.</text>
</comment>
<evidence type="ECO:0000313" key="1">
    <source>
        <dbReference type="EMBL" id="MEQ2272958.1"/>
    </source>
</evidence>
<accession>A0ABV0WTK2</accession>
<keyword evidence="2" id="KW-1185">Reference proteome</keyword>
<dbReference type="Proteomes" id="UP001444071">
    <property type="component" value="Unassembled WGS sequence"/>
</dbReference>
<sequence>MMLPPFYFTRMALLEFQASSFFSKCNYGHSGPNSFILVSSEHRKVLQTLRTPSLCFFLTEWSFRTRFTEDNGSFLPASAGILTRSLLFFSLGFVCTFHT</sequence>
<dbReference type="EMBL" id="JAHRIM010070707">
    <property type="protein sequence ID" value="MEQ2272958.1"/>
    <property type="molecule type" value="Genomic_DNA"/>
</dbReference>